<gene>
    <name evidence="3" type="ORF">LAWI1_G004623</name>
</gene>
<name>A0A559M9W2_9HELO</name>
<accession>A0A559M9W2</accession>
<organism evidence="3 4">
    <name type="scientific">Lachnellula willkommii</name>
    <dbReference type="NCBI Taxonomy" id="215461"/>
    <lineage>
        <taxon>Eukaryota</taxon>
        <taxon>Fungi</taxon>
        <taxon>Dikarya</taxon>
        <taxon>Ascomycota</taxon>
        <taxon>Pezizomycotina</taxon>
        <taxon>Leotiomycetes</taxon>
        <taxon>Helotiales</taxon>
        <taxon>Lachnaceae</taxon>
        <taxon>Lachnellula</taxon>
    </lineage>
</organism>
<evidence type="ECO:0000256" key="2">
    <source>
        <dbReference type="SAM" id="MobiDB-lite"/>
    </source>
</evidence>
<feature type="compositionally biased region" description="Polar residues" evidence="2">
    <location>
        <begin position="182"/>
        <end position="192"/>
    </location>
</feature>
<feature type="coiled-coil region" evidence="1">
    <location>
        <begin position="255"/>
        <end position="282"/>
    </location>
</feature>
<proteinExistence type="predicted"/>
<feature type="region of interest" description="Disordered" evidence="2">
    <location>
        <begin position="73"/>
        <end position="201"/>
    </location>
</feature>
<reference evidence="3 4" key="1">
    <citation type="submission" date="2018-05" db="EMBL/GenBank/DDBJ databases">
        <title>Genome sequencing and assembly of the regulated plant pathogen Lachnellula willkommii and related sister species for the development of diagnostic species identification markers.</title>
        <authorList>
            <person name="Giroux E."/>
            <person name="Bilodeau G."/>
        </authorList>
    </citation>
    <scope>NUCLEOTIDE SEQUENCE [LARGE SCALE GENOMIC DNA]</scope>
    <source>
        <strain evidence="3 4">CBS 172.35</strain>
    </source>
</reference>
<feature type="compositionally biased region" description="Polar residues" evidence="2">
    <location>
        <begin position="77"/>
        <end position="86"/>
    </location>
</feature>
<comment type="caution">
    <text evidence="3">The sequence shown here is derived from an EMBL/GenBank/DDBJ whole genome shotgun (WGS) entry which is preliminary data.</text>
</comment>
<dbReference type="EMBL" id="QGML01001117">
    <property type="protein sequence ID" value="TVY89751.1"/>
    <property type="molecule type" value="Genomic_DNA"/>
</dbReference>
<feature type="compositionally biased region" description="Polar residues" evidence="2">
    <location>
        <begin position="1"/>
        <end position="17"/>
    </location>
</feature>
<feature type="compositionally biased region" description="Polar residues" evidence="2">
    <location>
        <begin position="114"/>
        <end position="135"/>
    </location>
</feature>
<feature type="compositionally biased region" description="Polar residues" evidence="2">
    <location>
        <begin position="144"/>
        <end position="163"/>
    </location>
</feature>
<sequence length="443" mass="50066">MSIRQSTHLPPATSFQRDIQVHRDRDPAVIENRFTERAIEGPIDVPVRTLSPASAATLNMGSNPPLEYNRYAERKSPQNTIRSVNSDYIPDEAQRTTQSRSSTTTTMPHSTKTLPNLSKISTSTSHPPQTHQTRPNGLGFGNGLTRTISSEYGLTRTCSSNSLHPADDNSTSNNDNDMTSSENGPGTPQWSSAVGKAREGKTGRVIERLMGENDMLKRDLNIERLRAEESRQSVKMAEESKLALASRYESELHDAAINKTLLKRKERQLADLKAQVNVEKHRADSAVESERSWREAMDKTEEDSKRKVEEAQQYAALMEARVNTMTTHWKDQNAEVDRKMANLSKEIKDLVEVRQNDDRKIHTLQGLCEQQREMLVDLERKKEAIGQAFEDYKQEQEDGLKAIKDKSRGQEERNEAAIKETLEALGTLKWAINVNKNVNLDKD</sequence>
<evidence type="ECO:0000313" key="3">
    <source>
        <dbReference type="EMBL" id="TVY89751.1"/>
    </source>
</evidence>
<evidence type="ECO:0000313" key="4">
    <source>
        <dbReference type="Proteomes" id="UP000315522"/>
    </source>
</evidence>
<feature type="region of interest" description="Disordered" evidence="2">
    <location>
        <begin position="1"/>
        <end position="23"/>
    </location>
</feature>
<feature type="compositionally biased region" description="Low complexity" evidence="2">
    <location>
        <begin position="168"/>
        <end position="181"/>
    </location>
</feature>
<keyword evidence="1" id="KW-0175">Coiled coil</keyword>
<feature type="region of interest" description="Disordered" evidence="2">
    <location>
        <begin position="283"/>
        <end position="306"/>
    </location>
</feature>
<feature type="coiled-coil region" evidence="1">
    <location>
        <begin position="333"/>
        <end position="420"/>
    </location>
</feature>
<keyword evidence="4" id="KW-1185">Reference proteome</keyword>
<evidence type="ECO:0008006" key="5">
    <source>
        <dbReference type="Google" id="ProtNLM"/>
    </source>
</evidence>
<evidence type="ECO:0000256" key="1">
    <source>
        <dbReference type="SAM" id="Coils"/>
    </source>
</evidence>
<protein>
    <recommendedName>
        <fullName evidence="5">SWI5-dependent HO expression protein 3</fullName>
    </recommendedName>
</protein>
<dbReference type="AlphaFoldDB" id="A0A559M9W2"/>
<feature type="compositionally biased region" description="Low complexity" evidence="2">
    <location>
        <begin position="95"/>
        <end position="113"/>
    </location>
</feature>
<dbReference type="Proteomes" id="UP000315522">
    <property type="component" value="Unassembled WGS sequence"/>
</dbReference>